<dbReference type="GO" id="GO:0080049">
    <property type="term" value="F:L-gulono-1,4-lactone dehydrogenase activity"/>
    <property type="evidence" value="ECO:0007669"/>
    <property type="project" value="TreeGrafter"/>
</dbReference>
<evidence type="ECO:0000256" key="1">
    <source>
        <dbReference type="ARBA" id="ARBA00023002"/>
    </source>
</evidence>
<dbReference type="GO" id="GO:0071949">
    <property type="term" value="F:FAD binding"/>
    <property type="evidence" value="ECO:0007669"/>
    <property type="project" value="InterPro"/>
</dbReference>
<dbReference type="Pfam" id="PF01565">
    <property type="entry name" value="FAD_binding_4"/>
    <property type="match status" value="1"/>
</dbReference>
<keyword evidence="1" id="KW-0560">Oxidoreductase</keyword>
<dbReference type="Proteomes" id="UP000593758">
    <property type="component" value="Chromosome"/>
</dbReference>
<dbReference type="Gene3D" id="3.30.465.10">
    <property type="match status" value="1"/>
</dbReference>
<dbReference type="PANTHER" id="PTHR43762:SF1">
    <property type="entry name" value="D-ARABINONO-1,4-LACTONE OXIDASE"/>
    <property type="match status" value="1"/>
</dbReference>
<dbReference type="EMBL" id="CP063169">
    <property type="protein sequence ID" value="QOR70174.1"/>
    <property type="molecule type" value="Genomic_DNA"/>
</dbReference>
<dbReference type="RefSeq" id="WP_193496864.1">
    <property type="nucleotide sequence ID" value="NZ_CP063169.1"/>
</dbReference>
<proteinExistence type="predicted"/>
<dbReference type="InterPro" id="IPR016169">
    <property type="entry name" value="FAD-bd_PCMH_sub2"/>
</dbReference>
<evidence type="ECO:0000313" key="4">
    <source>
        <dbReference type="Proteomes" id="UP000593758"/>
    </source>
</evidence>
<dbReference type="InterPro" id="IPR010031">
    <property type="entry name" value="FAD_lactone_oxidase-like"/>
</dbReference>
<dbReference type="InterPro" id="IPR036318">
    <property type="entry name" value="FAD-bd_PCMH-like_sf"/>
</dbReference>
<keyword evidence="4" id="KW-1185">Reference proteome</keyword>
<dbReference type="SUPFAM" id="SSF56176">
    <property type="entry name" value="FAD-binding/transporter-associated domain-like"/>
    <property type="match status" value="1"/>
</dbReference>
<dbReference type="Gene3D" id="1.10.45.10">
    <property type="entry name" value="Vanillyl-alcohol Oxidase, Chain A, domain 4"/>
    <property type="match status" value="1"/>
</dbReference>
<dbReference type="NCBIfam" id="TIGR01679">
    <property type="entry name" value="bact_FAD_ox"/>
    <property type="match status" value="1"/>
</dbReference>
<dbReference type="GO" id="GO:0003885">
    <property type="term" value="F:D-arabinono-1,4-lactone oxidase activity"/>
    <property type="evidence" value="ECO:0007669"/>
    <property type="project" value="InterPro"/>
</dbReference>
<evidence type="ECO:0000313" key="3">
    <source>
        <dbReference type="EMBL" id="QOR70174.1"/>
    </source>
</evidence>
<dbReference type="InterPro" id="IPR016167">
    <property type="entry name" value="FAD-bd_PCMH_sub1"/>
</dbReference>
<evidence type="ECO:0000259" key="2">
    <source>
        <dbReference type="PROSITE" id="PS51387"/>
    </source>
</evidence>
<dbReference type="Gene3D" id="3.30.70.2520">
    <property type="match status" value="1"/>
</dbReference>
<dbReference type="InterPro" id="IPR007173">
    <property type="entry name" value="ALO_C"/>
</dbReference>
<name>A0A7M1ST88_9MICO</name>
<dbReference type="PIRSF" id="PIRSF000136">
    <property type="entry name" value="LGO_GLO"/>
    <property type="match status" value="1"/>
</dbReference>
<reference evidence="3 4" key="1">
    <citation type="submission" date="2020-10" db="EMBL/GenBank/DDBJ databases">
        <title>Haloactinobacterium sp. RN3S43, a bacterium isolated from saline soil.</title>
        <authorList>
            <person name="Sun J.-Q."/>
        </authorList>
    </citation>
    <scope>NUCLEOTIDE SEQUENCE [LARGE SCALE GENOMIC DNA]</scope>
    <source>
        <strain evidence="3 4">RN3S43</strain>
    </source>
</reference>
<dbReference type="InterPro" id="IPR016171">
    <property type="entry name" value="Vanillyl_alc_oxidase_C-sub2"/>
</dbReference>
<dbReference type="GO" id="GO:0016020">
    <property type="term" value="C:membrane"/>
    <property type="evidence" value="ECO:0007669"/>
    <property type="project" value="InterPro"/>
</dbReference>
<gene>
    <name evidence="3" type="ORF">IM660_16395</name>
</gene>
<dbReference type="AlphaFoldDB" id="A0A7M1ST88"/>
<sequence>MTAHTWRNWSGTATAHPSRIARPRDEGEVVDLVRAAVAAGSTIRAVGAGHSFTPAAATEGTLVHLDALDRLEHVGPPAADGSRLVTVGAGIRLHALCRVLADHGLALENMGDIDRQSLAGAISTGTHGTGARLGGLATQVHGMRVVTADARVHDVGPDSPDGGADLFELARLSLGTAGILTAITLRCVPAFTLTAAEAPLPLPHVLESLVDLAVADHFEFYWFPGTDVALTKTNTRDGAAPPLPPLRRFLHDEALANGVFEVTNRIATAVPGLTPHLNRLAARALGARTYTAASHEVFTSPRRVRFAEMEYALPAEALVDALGEVDTWLRRSRENVPFPIEVRFAAADRVWLSTAYGRPTAYVAVHQYHRLPYARYFRAVEAIMRGYDGRPHWGKLHRRRAADLAPAYPRFADAAAARGRVDPSGVFANSYVDQVLGAHTEPTPAR</sequence>
<protein>
    <submittedName>
        <fullName evidence="3">FAD-binding protein</fullName>
    </submittedName>
</protein>
<organism evidence="3 4">
    <name type="scientific">Ruania alkalisoli</name>
    <dbReference type="NCBI Taxonomy" id="2779775"/>
    <lineage>
        <taxon>Bacteria</taxon>
        <taxon>Bacillati</taxon>
        <taxon>Actinomycetota</taxon>
        <taxon>Actinomycetes</taxon>
        <taxon>Micrococcales</taxon>
        <taxon>Ruaniaceae</taxon>
        <taxon>Ruania</taxon>
    </lineage>
</organism>
<dbReference type="Pfam" id="PF04030">
    <property type="entry name" value="ALO"/>
    <property type="match status" value="1"/>
</dbReference>
<dbReference type="InterPro" id="IPR006094">
    <property type="entry name" value="Oxid_FAD_bind_N"/>
</dbReference>
<dbReference type="PROSITE" id="PS51387">
    <property type="entry name" value="FAD_PCMH"/>
    <property type="match status" value="1"/>
</dbReference>
<dbReference type="PANTHER" id="PTHR43762">
    <property type="entry name" value="L-GULONOLACTONE OXIDASE"/>
    <property type="match status" value="1"/>
</dbReference>
<accession>A0A7M1ST88</accession>
<dbReference type="Gene3D" id="3.30.43.10">
    <property type="entry name" value="Uridine Diphospho-n-acetylenolpyruvylglucosamine Reductase, domain 2"/>
    <property type="match status" value="1"/>
</dbReference>
<dbReference type="KEGG" id="halt:IM660_16395"/>
<feature type="domain" description="FAD-binding PCMH-type" evidence="2">
    <location>
        <begin position="13"/>
        <end position="190"/>
    </location>
</feature>
<dbReference type="InterPro" id="IPR016166">
    <property type="entry name" value="FAD-bd_PCMH"/>
</dbReference>